<dbReference type="GO" id="GO:0006310">
    <property type="term" value="P:DNA recombination"/>
    <property type="evidence" value="ECO:0007669"/>
    <property type="project" value="UniProtKB-KW"/>
</dbReference>
<dbReference type="Gene3D" id="1.10.443.10">
    <property type="entry name" value="Intergrase catalytic core"/>
    <property type="match status" value="1"/>
</dbReference>
<dbReference type="Proteomes" id="UP000501063">
    <property type="component" value="Chromosome"/>
</dbReference>
<reference evidence="5 6" key="1">
    <citation type="submission" date="2020-02" db="EMBL/GenBank/DDBJ databases">
        <title>Integrative conjugative elements (ICEs) and plasmids drive adaptation of Pseudomonas nitroreducens strain HBP1 to wastewater environment.</title>
        <authorList>
            <person name="Sentchilo V."/>
            <person name="Carraro N."/>
            <person name="Bertelli C."/>
            <person name="van der Meer J.R."/>
        </authorList>
    </citation>
    <scope>NUCLEOTIDE SEQUENCE [LARGE SCALE GENOMIC DNA]</scope>
    <source>
        <strain evidence="5 6">HBP1</strain>
    </source>
</reference>
<dbReference type="InterPro" id="IPR050090">
    <property type="entry name" value="Tyrosine_recombinase_XerCD"/>
</dbReference>
<dbReference type="AlphaFoldDB" id="A0A6G6J4T2"/>
<dbReference type="PANTHER" id="PTHR30349">
    <property type="entry name" value="PHAGE INTEGRASE-RELATED"/>
    <property type="match status" value="1"/>
</dbReference>
<evidence type="ECO:0000259" key="4">
    <source>
        <dbReference type="PROSITE" id="PS51898"/>
    </source>
</evidence>
<evidence type="ECO:0000256" key="2">
    <source>
        <dbReference type="ARBA" id="ARBA00023125"/>
    </source>
</evidence>
<keyword evidence="1" id="KW-0229">DNA integration</keyword>
<dbReference type="GO" id="GO:0015074">
    <property type="term" value="P:DNA integration"/>
    <property type="evidence" value="ECO:0007669"/>
    <property type="project" value="UniProtKB-KW"/>
</dbReference>
<dbReference type="KEGG" id="pnt:G5B91_25800"/>
<organism evidence="5 6">
    <name type="scientific">Pseudomonas nitroreducens</name>
    <dbReference type="NCBI Taxonomy" id="46680"/>
    <lineage>
        <taxon>Bacteria</taxon>
        <taxon>Pseudomonadati</taxon>
        <taxon>Pseudomonadota</taxon>
        <taxon>Gammaproteobacteria</taxon>
        <taxon>Pseudomonadales</taxon>
        <taxon>Pseudomonadaceae</taxon>
        <taxon>Pseudomonas</taxon>
    </lineage>
</organism>
<dbReference type="InterPro" id="IPR002104">
    <property type="entry name" value="Integrase_catalytic"/>
</dbReference>
<evidence type="ECO:0000313" key="6">
    <source>
        <dbReference type="Proteomes" id="UP000501063"/>
    </source>
</evidence>
<dbReference type="Pfam" id="PF00589">
    <property type="entry name" value="Phage_integrase"/>
    <property type="match status" value="1"/>
</dbReference>
<evidence type="ECO:0000256" key="3">
    <source>
        <dbReference type="ARBA" id="ARBA00023172"/>
    </source>
</evidence>
<dbReference type="SUPFAM" id="SSF56349">
    <property type="entry name" value="DNA breaking-rejoining enzymes"/>
    <property type="match status" value="1"/>
</dbReference>
<dbReference type="PROSITE" id="PS51898">
    <property type="entry name" value="TYR_RECOMBINASE"/>
    <property type="match status" value="1"/>
</dbReference>
<evidence type="ECO:0000313" key="5">
    <source>
        <dbReference type="EMBL" id="QIE89491.1"/>
    </source>
</evidence>
<dbReference type="Gene3D" id="1.10.150.130">
    <property type="match status" value="1"/>
</dbReference>
<gene>
    <name evidence="5" type="ORF">G5B91_25800</name>
</gene>
<dbReference type="InterPro" id="IPR010998">
    <property type="entry name" value="Integrase_recombinase_N"/>
</dbReference>
<proteinExistence type="predicted"/>
<accession>A0A6G6J4T2</accession>
<keyword evidence="2" id="KW-0238">DNA-binding</keyword>
<feature type="domain" description="Tyr recombinase" evidence="4">
    <location>
        <begin position="158"/>
        <end position="332"/>
    </location>
</feature>
<dbReference type="PANTHER" id="PTHR30349:SF94">
    <property type="entry name" value="INTEGRASE_RECOMBINASE HI_1414-RELATED"/>
    <property type="match status" value="1"/>
</dbReference>
<dbReference type="InterPro" id="IPR013762">
    <property type="entry name" value="Integrase-like_cat_sf"/>
</dbReference>
<dbReference type="EMBL" id="CP049140">
    <property type="protein sequence ID" value="QIE89491.1"/>
    <property type="molecule type" value="Genomic_DNA"/>
</dbReference>
<evidence type="ECO:0000256" key="1">
    <source>
        <dbReference type="ARBA" id="ARBA00022908"/>
    </source>
</evidence>
<sequence length="332" mass="37226">MATYRKRSGGWRVEVAKKGVRDSGTFSTKAEAVAWATQREAEILAGVGSPKGASNSTLKEALEKYKLEVSPSKVGQRWEEIRLDKLVNELEFVGERIADVGAEQIAAWRDLRLKSVATSTVRREMTLLSSVFEQARREWRWIKSNPVREVKRPKNRPPRDRRISAAEEKLILDGLGYVAGEAPASKLQELAYAFLIALETAMRQGEILGLSPGRVNLRGRYVELTHTKNGDARKVPLSSRAVDLLKVLVDAAGDRQALFTLSSKSADVMFRRVRDRVKIDGLTFHDTRHEATTRLARKLDVLDLARMTGHRDPRSLMIYYNATATEVASRLG</sequence>
<keyword evidence="3" id="KW-0233">DNA recombination</keyword>
<dbReference type="GO" id="GO:0003677">
    <property type="term" value="F:DNA binding"/>
    <property type="evidence" value="ECO:0007669"/>
    <property type="project" value="UniProtKB-KW"/>
</dbReference>
<name>A0A6G6J4T2_PSENT</name>
<dbReference type="CDD" id="cd00796">
    <property type="entry name" value="INT_Rci_Hp1_C"/>
    <property type="match status" value="1"/>
</dbReference>
<protein>
    <submittedName>
        <fullName evidence="5">Tyrosine-type recombinase/integrase</fullName>
    </submittedName>
</protein>
<dbReference type="InterPro" id="IPR011010">
    <property type="entry name" value="DNA_brk_join_enz"/>
</dbReference>